<comment type="caution">
    <text evidence="2">The sequence shown here is derived from an EMBL/GenBank/DDBJ whole genome shotgun (WGS) entry which is preliminary data.</text>
</comment>
<dbReference type="AlphaFoldDB" id="A0A8H7WEW0"/>
<accession>A0A8H7WEW0</accession>
<dbReference type="EMBL" id="JAFJYH010000032">
    <property type="protein sequence ID" value="KAG4423626.1"/>
    <property type="molecule type" value="Genomic_DNA"/>
</dbReference>
<proteinExistence type="predicted"/>
<feature type="region of interest" description="Disordered" evidence="1">
    <location>
        <begin position="225"/>
        <end position="247"/>
    </location>
</feature>
<gene>
    <name evidence="2" type="ORF">IFR04_003308</name>
</gene>
<dbReference type="Proteomes" id="UP000664132">
    <property type="component" value="Unassembled WGS sequence"/>
</dbReference>
<reference evidence="2" key="1">
    <citation type="submission" date="2021-02" db="EMBL/GenBank/DDBJ databases">
        <title>Genome sequence Cadophora malorum strain M34.</title>
        <authorList>
            <person name="Stefanovic E."/>
            <person name="Vu D."/>
            <person name="Scully C."/>
            <person name="Dijksterhuis J."/>
            <person name="Roader J."/>
            <person name="Houbraken J."/>
        </authorList>
    </citation>
    <scope>NUCLEOTIDE SEQUENCE</scope>
    <source>
        <strain evidence="2">M34</strain>
    </source>
</reference>
<evidence type="ECO:0008006" key="4">
    <source>
        <dbReference type="Google" id="ProtNLM"/>
    </source>
</evidence>
<protein>
    <recommendedName>
        <fullName evidence="4">Zn(2)-C6 fungal-type domain-containing protein</fullName>
    </recommendedName>
</protein>
<organism evidence="2 3">
    <name type="scientific">Cadophora malorum</name>
    <dbReference type="NCBI Taxonomy" id="108018"/>
    <lineage>
        <taxon>Eukaryota</taxon>
        <taxon>Fungi</taxon>
        <taxon>Dikarya</taxon>
        <taxon>Ascomycota</taxon>
        <taxon>Pezizomycotina</taxon>
        <taxon>Leotiomycetes</taxon>
        <taxon>Helotiales</taxon>
        <taxon>Ploettnerulaceae</taxon>
        <taxon>Cadophora</taxon>
    </lineage>
</organism>
<evidence type="ECO:0000313" key="3">
    <source>
        <dbReference type="Proteomes" id="UP000664132"/>
    </source>
</evidence>
<evidence type="ECO:0000313" key="2">
    <source>
        <dbReference type="EMBL" id="KAG4423626.1"/>
    </source>
</evidence>
<name>A0A8H7WEW0_9HELO</name>
<keyword evidence="3" id="KW-1185">Reference proteome</keyword>
<dbReference type="OrthoDB" id="3563828at2759"/>
<sequence length="562" mass="61803">MKGFLLTKNVIRLYDWCNATGLIVAEGQEAANERQRERYWKQRISGNKPISEVLQDDESDDVSFAECQAALEICSVTVTGWPCDRCRINNLPCNYAFVTSTPAVPSYRDRIKESRPSEMPGPPFTTFVNTFATDQGMVNDRGRSSTVEIDFGRLPNRPRHEILRGPPRDYSGPPMGGYDSDLDVDDWQPCDNCLFNIRACDNDGPPCRSCILHGVESTCNSAGNTGQTFQPQTPRVQSSGIQRGTQPDQALQSIESADPWARMQSMLDAGIPLTSGAEDISPHLATPPPQPIFNGGVSQNVPDQQLGFTPERRAPANSSADLRTQSQNWLSREGEVVWSRGAKYNAYGQELDMHGSIVPGGRIFNGVVDPDPDQPINSIENDHSRRTPFNVSTQKNDLELTGCNDLGPDPDPDTDMEMDLDFPLQQREDTTMGGTTSEPLHPTLNLDALSLNNEPPHQPSTDLEIPTSPILPHIVRLTVLQSIPPISPTPCSEAANYFTVWTGSLCLNTPTKPCDHSGHSNHHICPPCHGDQNLHLSPSQNKAIESTKRYMCAPCATTATEM</sequence>
<evidence type="ECO:0000256" key="1">
    <source>
        <dbReference type="SAM" id="MobiDB-lite"/>
    </source>
</evidence>